<dbReference type="InterPro" id="IPR036913">
    <property type="entry name" value="YegP-like_sf"/>
</dbReference>
<evidence type="ECO:0000259" key="2">
    <source>
        <dbReference type="Pfam" id="PF07411"/>
    </source>
</evidence>
<dbReference type="Pfam" id="PF07411">
    <property type="entry name" value="DUF1508"/>
    <property type="match status" value="2"/>
</dbReference>
<reference key="2">
    <citation type="submission" date="2011-05" db="EMBL/GenBank/DDBJ databases">
        <title>Complete genome sequence of the aerobic marine methanotroph Methylomonas methanica MC09.</title>
        <authorList>
            <person name="Boden R."/>
            <person name="Cunliffe M."/>
            <person name="Scanlan J."/>
            <person name="Moussard H."/>
            <person name="Kits K.D."/>
            <person name="Klotz M."/>
            <person name="Jetten M."/>
            <person name="Vuilleumier S."/>
            <person name="Han J."/>
            <person name="Peters L."/>
            <person name="Mikhailova N."/>
            <person name="Teshima H."/>
            <person name="Tapia R."/>
            <person name="Kyrpides N."/>
            <person name="Ivanova N."/>
            <person name="Pagani I."/>
            <person name="Cheng J.-F."/>
            <person name="Goodwin L."/>
            <person name="Han C."/>
            <person name="Hauser L."/>
            <person name="Land M."/>
            <person name="Lapidus A."/>
            <person name="Lucas S."/>
            <person name="Pitluck S."/>
            <person name="Woyke T."/>
            <person name="Stein L.Y."/>
            <person name="Murrell C."/>
        </authorList>
    </citation>
    <scope>NUCLEOTIDE SEQUENCE</scope>
    <source>
        <strain>MC09</strain>
    </source>
</reference>
<comment type="similarity">
    <text evidence="1">Belongs to the UPF0339 family. Duplicated subfamily.</text>
</comment>
<evidence type="ECO:0000313" key="4">
    <source>
        <dbReference type="Proteomes" id="UP000008888"/>
    </source>
</evidence>
<dbReference type="KEGG" id="mmt:Metme_0833"/>
<evidence type="ECO:0000313" key="3">
    <source>
        <dbReference type="EMBL" id="AEF99272.1"/>
    </source>
</evidence>
<keyword evidence="4" id="KW-1185">Reference proteome</keyword>
<dbReference type="RefSeq" id="WP_013817541.1">
    <property type="nucleotide sequence ID" value="NC_015572.1"/>
</dbReference>
<organism evidence="3 4">
    <name type="scientific">Methylomonas methanica (strain DSM 25384 / MC09)</name>
    <dbReference type="NCBI Taxonomy" id="857087"/>
    <lineage>
        <taxon>Bacteria</taxon>
        <taxon>Pseudomonadati</taxon>
        <taxon>Pseudomonadota</taxon>
        <taxon>Gammaproteobacteria</taxon>
        <taxon>Methylococcales</taxon>
        <taxon>Methylococcaceae</taxon>
        <taxon>Methylomonas</taxon>
    </lineage>
</organism>
<accession>G0A6H1</accession>
<sequence length="111" mass="12244">MPATFELKTNDDNQYLFNFLNSKGELILMSSEYDNREDAVQAIKEVRTGSLMSNQIAAGKVPEGDMFFVIKDTTGSIIVKSVLYNSAMVFDNALHTVKDNACVAEIVDLTA</sequence>
<dbReference type="HOGENOM" id="CLU_163886_0_0_6"/>
<dbReference type="PANTHER" id="PTHR40606:SF1">
    <property type="entry name" value="UPF0339 PROTEIN YEGP"/>
    <property type="match status" value="1"/>
</dbReference>
<reference evidence="4" key="3">
    <citation type="submission" date="2011-05" db="EMBL/GenBank/DDBJ databases">
        <title>Complete sequence of Methylomonas methanica MC09.</title>
        <authorList>
            <consortium name="US DOE Joint Genome Institute"/>
            <person name="Lucas S."/>
            <person name="Han J."/>
            <person name="Lapidus A."/>
            <person name="Cheng J.-F."/>
            <person name="Goodwin L."/>
            <person name="Pitluck S."/>
            <person name="Peters L."/>
            <person name="Mikhailova N."/>
            <person name="Teshima H."/>
            <person name="Han C."/>
            <person name="Tapia R."/>
            <person name="Land M."/>
            <person name="Hauser L."/>
            <person name="Kyrpides N."/>
            <person name="Ivanova N."/>
            <person name="Pagani I."/>
            <person name="Stein L."/>
            <person name="Woyke T."/>
        </authorList>
    </citation>
    <scope>NUCLEOTIDE SEQUENCE [LARGE SCALE GENOMIC DNA]</scope>
    <source>
        <strain evidence="4">MC09</strain>
    </source>
</reference>
<gene>
    <name evidence="3" type="ordered locus">Metme_0833</name>
</gene>
<dbReference type="EMBL" id="CP002738">
    <property type="protein sequence ID" value="AEF99272.1"/>
    <property type="molecule type" value="Genomic_DNA"/>
</dbReference>
<dbReference type="InterPro" id="IPR010879">
    <property type="entry name" value="DUF1508"/>
</dbReference>
<protein>
    <recommendedName>
        <fullName evidence="2">DUF1508 domain-containing protein</fullName>
    </recommendedName>
</protein>
<dbReference type="PANTHER" id="PTHR40606">
    <property type="match status" value="1"/>
</dbReference>
<dbReference type="SUPFAM" id="SSF160113">
    <property type="entry name" value="YegP-like"/>
    <property type="match status" value="2"/>
</dbReference>
<dbReference type="InterPro" id="IPR051141">
    <property type="entry name" value="UPF0339_domain"/>
</dbReference>
<name>G0A6H1_METMM</name>
<dbReference type="Proteomes" id="UP000008888">
    <property type="component" value="Chromosome"/>
</dbReference>
<proteinExistence type="inferred from homology"/>
<dbReference type="Gene3D" id="2.30.29.80">
    <property type="match status" value="1"/>
</dbReference>
<dbReference type="OrthoDB" id="9802792at2"/>
<dbReference type="AlphaFoldDB" id="G0A6H1"/>
<dbReference type="eggNOG" id="COG3422">
    <property type="taxonomic scope" value="Bacteria"/>
</dbReference>
<dbReference type="STRING" id="857087.Metme_0833"/>
<feature type="domain" description="DUF1508" evidence="2">
    <location>
        <begin position="12"/>
        <end position="48"/>
    </location>
</feature>
<reference evidence="3 4" key="1">
    <citation type="journal article" date="2011" name="J. Bacteriol.">
        <title>Complete Genome Sequence of the Aerobic Marine Methanotroph Methylomonas methanica MC09.</title>
        <authorList>
            <person name="Boden R."/>
            <person name="Cunliffe M."/>
            <person name="Scanlan J."/>
            <person name="Moussard H."/>
            <person name="Kits K.D."/>
            <person name="Klotz M.G."/>
            <person name="Jetten M.S."/>
            <person name="Vuilleumier S."/>
            <person name="Han J."/>
            <person name="Peters L."/>
            <person name="Mikhailova N."/>
            <person name="Teshima H."/>
            <person name="Tapia R."/>
            <person name="Kyrpides N."/>
            <person name="Ivanova N."/>
            <person name="Pagani I."/>
            <person name="Cheng J.F."/>
            <person name="Goodwin L."/>
            <person name="Han C."/>
            <person name="Hauser L."/>
            <person name="Land M.L."/>
            <person name="Lapidus A."/>
            <person name="Lucas S."/>
            <person name="Pitluck S."/>
            <person name="Woyke T."/>
            <person name="Stein L."/>
            <person name="Murrell J.C."/>
        </authorList>
    </citation>
    <scope>NUCLEOTIDE SEQUENCE [LARGE SCALE GENOMIC DNA]</scope>
    <source>
        <strain evidence="3 4">MC09</strain>
    </source>
</reference>
<evidence type="ECO:0000256" key="1">
    <source>
        <dbReference type="ARBA" id="ARBA00007576"/>
    </source>
</evidence>
<feature type="domain" description="DUF1508" evidence="2">
    <location>
        <begin position="64"/>
        <end position="108"/>
    </location>
</feature>